<feature type="compositionally biased region" description="Polar residues" evidence="2">
    <location>
        <begin position="1"/>
        <end position="13"/>
    </location>
</feature>
<feature type="compositionally biased region" description="Basic and acidic residues" evidence="2">
    <location>
        <begin position="503"/>
        <end position="522"/>
    </location>
</feature>
<feature type="compositionally biased region" description="Polar residues" evidence="2">
    <location>
        <begin position="314"/>
        <end position="331"/>
    </location>
</feature>
<comment type="caution">
    <text evidence="3">The sequence shown here is derived from an EMBL/GenBank/DDBJ whole genome shotgun (WGS) entry which is preliminary data.</text>
</comment>
<keyword evidence="1" id="KW-0175">Coiled coil</keyword>
<feature type="region of interest" description="Disordered" evidence="2">
    <location>
        <begin position="691"/>
        <end position="833"/>
    </location>
</feature>
<name>A0ABD0KF64_9CAEN</name>
<dbReference type="EMBL" id="JACVVK020000190">
    <property type="protein sequence ID" value="KAK7485758.1"/>
    <property type="molecule type" value="Genomic_DNA"/>
</dbReference>
<evidence type="ECO:0000256" key="2">
    <source>
        <dbReference type="SAM" id="MobiDB-lite"/>
    </source>
</evidence>
<feature type="region of interest" description="Disordered" evidence="2">
    <location>
        <begin position="1308"/>
        <end position="1385"/>
    </location>
</feature>
<sequence length="1549" mass="166939">MGQNNSTDLQTRSAPTTPRGKPTPPRPATPPEIPKIPNYAVPENRVLPVEAAGLLNKRQLLRPVSQELSKFHPEFADIFQYEEDRHDMSMVDPDLRSHRSGGSTGDEKENMMMTKEAGSLGTSPTRLVQNGGIHSSRYSHVLANGELKPNNIELSRSQSLQEKRSNGRVLNGVVPHGNAHVSANPNGEENERGRSGSRGGGGGGGVLRTNSLDRSTSSPNKTRAHKRYPSATNSLANENSVIPEDPREHLYTHWRQDPFSNPIPQVTSLPVKNSFDVDYSLNLTYAQLAEFRRQKRISDLEDRTGKKLSELNAELSQKSTLPVSPFDRNNYQPSQPSASSGTSSEIGVSKSKKRRAPPPPTANGGQDKGRRDSSPGRLSLDVEPPADYDLDDPSPRGEIVSPWKTSLQRKDSTASKSSTNSKGPAPKPPPPAPPAPSTPSSFTPAPSVTQSLPRSASTKPPATSPSSGTLPSKGSSAVSAASARLIAQAKAELEALKKLEILLKEKDSEVKDDKGESSETKVEGGSGVKSEGAEETEKGATESTGAPDVSESANKDQNQQQNQTKSEGDDSSMSISLDSENQDAVIKPPEAEKPNGPRRLSSLLQHDIVLAAQARSMKGQVKPKSPVQHKRPKDAHEMFREELAKAATAREERVKSTDTDKETQAATSPPAEDSTANEAVVFKSDLVKVKRKSAVNEVSSSPAKPAAASSSNGPSSPTSSESAPMQAKAGVSKSESDLLSVQKPVSRIPASAASRQRAPDDEPAGESFGLRKAVSQNGVLDLSDDEAEVSARAKSSSDIPSSRTFPDDWKPEDDLDSDDDMMDDMTYSRSSAALEASDGFKSSIIPGRLDDLKSAKRKSKSARKESSSTDERKYGSIRKFRKSVHESVRNAFGSISRASGKLLRRGKSHDFGLDDVEGRSYRVSKDEDAFRKPNGVEAALAVNGHVTDDDDSDLEAFYDAADSVEDPPAAGRTDQQVKMMKRAGVAYVGRKGQIVVLPEFETVPVDEAGNVLGEKDEDEGHAPRIYRKKKKKFTYESTVRRQEKDRVAERMVEEIKEKERQIEFERRKQHDMEREFQRLRDMETQERLQRLQTAQLQQQMNLLQQQQQMNSTLTSQFMQTSAPLHPHQRYGVPDYATGPTGVYTTAAGMGGVGGPIPPVNMSSYSMQSAPFVAPTSTGTATVGGYDVNYLSNYMRMMGIQPPTTQQQWAYLLSSVTGLGSTSGISPLMDPSSKGQGLIVSAGGPDLSHLFAPKTSSAYADSSALVAQKSSLMNLFSSGQVPQVPQVPQVLQVDGSLAAATSLSAPMQTPVGVTVDHPPKTAAGSASARPKSMTEAASGLPKDRTNPLYFSSDEDESPGKRSNHAGKNSRNSGKGKRRPVSAALPSLGQSNVYRDVTLREEAAVTRVQVPDYRDTSVYVVDSDADGDDDSSGDESVDDVAMVKDLYDSVLKEADDIEKQNGVHVTVSDSRVGARDASGGVGKRDSNAKPAGTNYLPANVYGPIGYRPVSFSPPSRRRTFGSSTCNSIVTHLDCDIPLFALHLLGGSETYR</sequence>
<feature type="region of interest" description="Disordered" evidence="2">
    <location>
        <begin position="1468"/>
        <end position="1488"/>
    </location>
</feature>
<feature type="compositionally biased region" description="Low complexity" evidence="2">
    <location>
        <begin position="438"/>
        <end position="467"/>
    </location>
</feature>
<feature type="non-terminal residue" evidence="3">
    <location>
        <position position="1549"/>
    </location>
</feature>
<keyword evidence="4" id="KW-1185">Reference proteome</keyword>
<feature type="compositionally biased region" description="Acidic residues" evidence="2">
    <location>
        <begin position="810"/>
        <end position="823"/>
    </location>
</feature>
<gene>
    <name evidence="3" type="ORF">BaRGS_00023059</name>
</gene>
<feature type="region of interest" description="Disordered" evidence="2">
    <location>
        <begin position="311"/>
        <end position="481"/>
    </location>
</feature>
<evidence type="ECO:0000313" key="3">
    <source>
        <dbReference type="EMBL" id="KAK7485758.1"/>
    </source>
</evidence>
<feature type="compositionally biased region" description="Pro residues" evidence="2">
    <location>
        <begin position="21"/>
        <end position="34"/>
    </location>
</feature>
<feature type="region of interest" description="Disordered" evidence="2">
    <location>
        <begin position="503"/>
        <end position="679"/>
    </location>
</feature>
<feature type="compositionally biased region" description="Low complexity" evidence="2">
    <location>
        <begin position="699"/>
        <end position="724"/>
    </location>
</feature>
<feature type="compositionally biased region" description="Polar residues" evidence="2">
    <location>
        <begin position="230"/>
        <end position="240"/>
    </location>
</feature>
<feature type="compositionally biased region" description="Basic and acidic residues" evidence="2">
    <location>
        <begin position="531"/>
        <end position="540"/>
    </location>
</feature>
<evidence type="ECO:0000256" key="1">
    <source>
        <dbReference type="SAM" id="Coils"/>
    </source>
</evidence>
<feature type="compositionally biased region" description="Basic and acidic residues" evidence="2">
    <location>
        <begin position="634"/>
        <end position="663"/>
    </location>
</feature>
<feature type="compositionally biased region" description="Low complexity" evidence="2">
    <location>
        <begin position="332"/>
        <end position="344"/>
    </location>
</feature>
<feature type="compositionally biased region" description="Polar residues" evidence="2">
    <location>
        <begin position="793"/>
        <end position="804"/>
    </location>
</feature>
<feature type="coiled-coil region" evidence="1">
    <location>
        <begin position="1041"/>
        <end position="1082"/>
    </location>
</feature>
<accession>A0ABD0KF64</accession>
<feature type="compositionally biased region" description="Polar residues" evidence="2">
    <location>
        <begin position="208"/>
        <end position="221"/>
    </location>
</feature>
<feature type="compositionally biased region" description="Basic and acidic residues" evidence="2">
    <location>
        <begin position="862"/>
        <end position="874"/>
    </location>
</feature>
<feature type="compositionally biased region" description="Pro residues" evidence="2">
    <location>
        <begin position="425"/>
        <end position="437"/>
    </location>
</feature>
<proteinExistence type="predicted"/>
<dbReference type="Proteomes" id="UP001519460">
    <property type="component" value="Unassembled WGS sequence"/>
</dbReference>
<reference evidence="3 4" key="1">
    <citation type="journal article" date="2023" name="Sci. Data">
        <title>Genome assembly of the Korean intertidal mud-creeper Batillaria attramentaria.</title>
        <authorList>
            <person name="Patra A.K."/>
            <person name="Ho P.T."/>
            <person name="Jun S."/>
            <person name="Lee S.J."/>
            <person name="Kim Y."/>
            <person name="Won Y.J."/>
        </authorList>
    </citation>
    <scope>NUCLEOTIDE SEQUENCE [LARGE SCALE GENOMIC DNA]</scope>
    <source>
        <strain evidence="3">Wonlab-2016</strain>
    </source>
</reference>
<evidence type="ECO:0000313" key="4">
    <source>
        <dbReference type="Proteomes" id="UP001519460"/>
    </source>
</evidence>
<feature type="region of interest" description="Disordered" evidence="2">
    <location>
        <begin position="156"/>
        <end position="240"/>
    </location>
</feature>
<organism evidence="3 4">
    <name type="scientific">Batillaria attramentaria</name>
    <dbReference type="NCBI Taxonomy" id="370345"/>
    <lineage>
        <taxon>Eukaryota</taxon>
        <taxon>Metazoa</taxon>
        <taxon>Spiralia</taxon>
        <taxon>Lophotrochozoa</taxon>
        <taxon>Mollusca</taxon>
        <taxon>Gastropoda</taxon>
        <taxon>Caenogastropoda</taxon>
        <taxon>Sorbeoconcha</taxon>
        <taxon>Cerithioidea</taxon>
        <taxon>Batillariidae</taxon>
        <taxon>Batillaria</taxon>
    </lineage>
</organism>
<protein>
    <submittedName>
        <fullName evidence="3">Uncharacterized protein</fullName>
    </submittedName>
</protein>
<feature type="compositionally biased region" description="Gly residues" evidence="2">
    <location>
        <begin position="196"/>
        <end position="206"/>
    </location>
</feature>
<feature type="region of interest" description="Disordered" evidence="2">
    <location>
        <begin position="1"/>
        <end position="39"/>
    </location>
</feature>
<feature type="region of interest" description="Disordered" evidence="2">
    <location>
        <begin position="851"/>
        <end position="880"/>
    </location>
</feature>